<protein>
    <submittedName>
        <fullName evidence="1">(salmon louse) hypothetical protein</fullName>
    </submittedName>
</protein>
<name>A0A7R8H364_LEPSM</name>
<keyword evidence="2" id="KW-1185">Reference proteome</keyword>
<dbReference type="AlphaFoldDB" id="A0A7R8H364"/>
<dbReference type="Proteomes" id="UP000675881">
    <property type="component" value="Chromosome 14"/>
</dbReference>
<evidence type="ECO:0000313" key="1">
    <source>
        <dbReference type="EMBL" id="CAF2837395.1"/>
    </source>
</evidence>
<sequence>MEIVQGGKDLSEPVPRFPLRQSPFLGHKVKDFSVLGMFRHHVDGTTRLHHLHKTDHVRVRPQATQDLDLSRSIFVAFSLSKLSLSTIFTATSTPVRRCTPRRTTEKLPFPKLNSDRRVPHGPNLPLVYSLLIQLQSYQSLPPRLLISHLFSPIPVSTNKISLLLIKT</sequence>
<accession>A0A7R8H364</accession>
<gene>
    <name evidence="1" type="ORF">LSAA_5616</name>
</gene>
<dbReference type="EMBL" id="HG994593">
    <property type="protein sequence ID" value="CAF2837395.1"/>
    <property type="molecule type" value="Genomic_DNA"/>
</dbReference>
<evidence type="ECO:0000313" key="2">
    <source>
        <dbReference type="Proteomes" id="UP000675881"/>
    </source>
</evidence>
<proteinExistence type="predicted"/>
<organism evidence="1 2">
    <name type="scientific">Lepeophtheirus salmonis</name>
    <name type="common">Salmon louse</name>
    <name type="synonym">Caligus salmonis</name>
    <dbReference type="NCBI Taxonomy" id="72036"/>
    <lineage>
        <taxon>Eukaryota</taxon>
        <taxon>Metazoa</taxon>
        <taxon>Ecdysozoa</taxon>
        <taxon>Arthropoda</taxon>
        <taxon>Crustacea</taxon>
        <taxon>Multicrustacea</taxon>
        <taxon>Hexanauplia</taxon>
        <taxon>Copepoda</taxon>
        <taxon>Siphonostomatoida</taxon>
        <taxon>Caligidae</taxon>
        <taxon>Lepeophtheirus</taxon>
    </lineage>
</organism>
<reference evidence="1" key="1">
    <citation type="submission" date="2021-02" db="EMBL/GenBank/DDBJ databases">
        <authorList>
            <person name="Bekaert M."/>
        </authorList>
    </citation>
    <scope>NUCLEOTIDE SEQUENCE</scope>
    <source>
        <strain evidence="1">IoA-00</strain>
    </source>
</reference>